<keyword evidence="2" id="KW-1133">Transmembrane helix</keyword>
<keyword evidence="2" id="KW-0812">Transmembrane</keyword>
<feature type="region of interest" description="Disordered" evidence="1">
    <location>
        <begin position="65"/>
        <end position="113"/>
    </location>
</feature>
<feature type="compositionally biased region" description="Pro residues" evidence="1">
    <location>
        <begin position="80"/>
        <end position="95"/>
    </location>
</feature>
<accession>A0A917WU08</accession>
<evidence type="ECO:0000313" key="4">
    <source>
        <dbReference type="Proteomes" id="UP000608890"/>
    </source>
</evidence>
<name>A0A917WU08_9ACTN</name>
<reference evidence="3" key="2">
    <citation type="submission" date="2020-09" db="EMBL/GenBank/DDBJ databases">
        <authorList>
            <person name="Sun Q."/>
            <person name="Zhou Y."/>
        </authorList>
    </citation>
    <scope>NUCLEOTIDE SEQUENCE</scope>
    <source>
        <strain evidence="3">CGMCC 4.7312</strain>
    </source>
</reference>
<keyword evidence="4" id="KW-1185">Reference proteome</keyword>
<reference evidence="3" key="1">
    <citation type="journal article" date="2014" name="Int. J. Syst. Evol. Microbiol.">
        <title>Complete genome sequence of Corynebacterium casei LMG S-19264T (=DSM 44701T), isolated from a smear-ripened cheese.</title>
        <authorList>
            <consortium name="US DOE Joint Genome Institute (JGI-PGF)"/>
            <person name="Walter F."/>
            <person name="Albersmeier A."/>
            <person name="Kalinowski J."/>
            <person name="Ruckert C."/>
        </authorList>
    </citation>
    <scope>NUCLEOTIDE SEQUENCE</scope>
    <source>
        <strain evidence="3">CGMCC 4.7312</strain>
    </source>
</reference>
<dbReference type="RefSeq" id="WP_189042059.1">
    <property type="nucleotide sequence ID" value="NZ_BMNB01000005.1"/>
</dbReference>
<dbReference type="AlphaFoldDB" id="A0A917WU08"/>
<gene>
    <name evidence="3" type="ORF">GCM10011608_16060</name>
</gene>
<proteinExistence type="predicted"/>
<comment type="caution">
    <text evidence="3">The sequence shown here is derived from an EMBL/GenBank/DDBJ whole genome shotgun (WGS) entry which is preliminary data.</text>
</comment>
<evidence type="ECO:0000256" key="2">
    <source>
        <dbReference type="SAM" id="Phobius"/>
    </source>
</evidence>
<dbReference type="EMBL" id="BMNB01000005">
    <property type="protein sequence ID" value="GGM32284.1"/>
    <property type="molecule type" value="Genomic_DNA"/>
</dbReference>
<organism evidence="3 4">
    <name type="scientific">Micromonospora sonchi</name>
    <dbReference type="NCBI Taxonomy" id="1763543"/>
    <lineage>
        <taxon>Bacteria</taxon>
        <taxon>Bacillati</taxon>
        <taxon>Actinomycetota</taxon>
        <taxon>Actinomycetes</taxon>
        <taxon>Micromonosporales</taxon>
        <taxon>Micromonosporaceae</taxon>
        <taxon>Micromonospora</taxon>
    </lineage>
</organism>
<protein>
    <submittedName>
        <fullName evidence="3">Uncharacterized protein</fullName>
    </submittedName>
</protein>
<feature type="compositionally biased region" description="Low complexity" evidence="1">
    <location>
        <begin position="96"/>
        <end position="111"/>
    </location>
</feature>
<sequence length="402" mass="43002">MTEPEEILVSGEFAAFRAAYAPAVRPAGTNAVRLTVRRRRQRAAVATAAAVVLAVVVPMGAHAALNRSDPSPVPGQTAEPTPPATPTPTSAPAPTTPMTTPSTASPTSAGPDGRISRAQLLAARVDLPVWPSYAPATCTTDNVRLREPQPEQRPELGGELRYGDVNGDGGTDTIALVACRYGEALAKQVVVFSRDDTGRIVTLGRVVGTREGMDDITEVAVASDGQIRVDVADIQPCCDIPDWWPQRQRRTYAWTGDRFKQTGGPTAFGVDPRLTDLTLTASPLVLDPPDGDGKRLASFTVTVTNKGPVDVPRLGFGHYFTLGERAGGDLSRCRIVTMSGTETCLLDGLPSGARRSYTFRFLTDPAEMAPMPSLLVVHFDGRDRHLKDRKPRDNSVDLPGSR</sequence>
<evidence type="ECO:0000256" key="1">
    <source>
        <dbReference type="SAM" id="MobiDB-lite"/>
    </source>
</evidence>
<evidence type="ECO:0000313" key="3">
    <source>
        <dbReference type="EMBL" id="GGM32284.1"/>
    </source>
</evidence>
<keyword evidence="2" id="KW-0472">Membrane</keyword>
<dbReference type="Proteomes" id="UP000608890">
    <property type="component" value="Unassembled WGS sequence"/>
</dbReference>
<feature type="transmembrane region" description="Helical" evidence="2">
    <location>
        <begin position="43"/>
        <end position="65"/>
    </location>
</feature>